<protein>
    <submittedName>
        <fullName evidence="1">Uncharacterized protein</fullName>
    </submittedName>
</protein>
<dbReference type="EMBL" id="JBFRHK010000001">
    <property type="protein sequence ID" value="MEX3743644.1"/>
    <property type="molecule type" value="Genomic_DNA"/>
</dbReference>
<evidence type="ECO:0000313" key="2">
    <source>
        <dbReference type="Proteomes" id="UP001558534"/>
    </source>
</evidence>
<reference evidence="1 2" key="1">
    <citation type="submission" date="2024-07" db="EMBL/GenBank/DDBJ databases">
        <title>Characterization of a bacterium isolated from hydrolysated instant sea cucumber by whole-genome sequencing and metabolomics.</title>
        <authorList>
            <person name="Luo X."/>
            <person name="Zhang Z."/>
            <person name="Zheng Z."/>
            <person name="Zhang W."/>
            <person name="Ming T."/>
            <person name="Jiao L."/>
            <person name="Su X."/>
            <person name="Kong F."/>
            <person name="Xu J."/>
        </authorList>
    </citation>
    <scope>NUCLEOTIDE SEQUENCE [LARGE SCALE GENOMIC DNA]</scope>
    <source>
        <strain evidence="1 2">XL-2024</strain>
    </source>
</reference>
<accession>A0ABV3VQK0</accession>
<evidence type="ECO:0000313" key="1">
    <source>
        <dbReference type="EMBL" id="MEX3743644.1"/>
    </source>
</evidence>
<comment type="caution">
    <text evidence="1">The sequence shown here is derived from an EMBL/GenBank/DDBJ whole genome shotgun (WGS) entry which is preliminary data.</text>
</comment>
<name>A0ABV3VQK0_9BACI</name>
<keyword evidence="2" id="KW-1185">Reference proteome</keyword>
<dbReference type="Proteomes" id="UP001558534">
    <property type="component" value="Unassembled WGS sequence"/>
</dbReference>
<organism evidence="1 2">
    <name type="scientific">Lysinibacillus xylanilyticus</name>
    <dbReference type="NCBI Taxonomy" id="582475"/>
    <lineage>
        <taxon>Bacteria</taxon>
        <taxon>Bacillati</taxon>
        <taxon>Bacillota</taxon>
        <taxon>Bacilli</taxon>
        <taxon>Bacillales</taxon>
        <taxon>Bacillaceae</taxon>
        <taxon>Lysinibacillus</taxon>
    </lineage>
</organism>
<dbReference type="RefSeq" id="WP_368634687.1">
    <property type="nucleotide sequence ID" value="NZ_JBFRHK010000001.1"/>
</dbReference>
<sequence length="77" mass="8815">MTETMGIGIMTVMEGVAEDETVIRFTHSIHSFHHIIRRITHRITRHFIHTIHHAIDVHTDTNNNGSTKKLETTTSSI</sequence>
<proteinExistence type="predicted"/>
<gene>
    <name evidence="1" type="ORF">AB1300_00700</name>
</gene>